<dbReference type="GO" id="GO:0005768">
    <property type="term" value="C:endosome"/>
    <property type="evidence" value="ECO:0007669"/>
    <property type="project" value="TreeGrafter"/>
</dbReference>
<sequence>MKPFRSMFPLLENHSTVDSSNELKTTQGLTWSTVDYMVCLLSDTFMATYDGPSNFANNLSGHRFYSGFRTAIGKKGLAPVFIDREMGRIAGFEEAVLFTLQILFKVFYRFYKSVLYMWLFLSDMYGVPKRQVDGEPNGVEGGRSKRMVVAAD</sequence>
<dbReference type="GO" id="GO:0006004">
    <property type="term" value="P:fucose metabolic process"/>
    <property type="evidence" value="ECO:0007669"/>
    <property type="project" value="UniProtKB-KW"/>
</dbReference>
<keyword evidence="10" id="KW-0325">Glycoprotein</keyword>
<gene>
    <name evidence="14" type="ORF">QVD17_38065</name>
</gene>
<evidence type="ECO:0000256" key="4">
    <source>
        <dbReference type="ARBA" id="ARBA00022676"/>
    </source>
</evidence>
<protein>
    <recommendedName>
        <fullName evidence="13">O-fucosyltransferase family protein</fullName>
    </recommendedName>
</protein>
<dbReference type="GO" id="GO:0005802">
    <property type="term" value="C:trans-Golgi network"/>
    <property type="evidence" value="ECO:0007669"/>
    <property type="project" value="TreeGrafter"/>
</dbReference>
<evidence type="ECO:0000256" key="1">
    <source>
        <dbReference type="ARBA" id="ARBA00004606"/>
    </source>
</evidence>
<evidence type="ECO:0000256" key="2">
    <source>
        <dbReference type="ARBA" id="ARBA00004881"/>
    </source>
</evidence>
<evidence type="ECO:0000256" key="5">
    <source>
        <dbReference type="ARBA" id="ARBA00022679"/>
    </source>
</evidence>
<comment type="pathway">
    <text evidence="2">Glycan metabolism.</text>
</comment>
<dbReference type="PANTHER" id="PTHR31741:SF14">
    <property type="entry name" value="O-FUCOSYLTRANSFERASE 1"/>
    <property type="match status" value="1"/>
</dbReference>
<keyword evidence="6" id="KW-0812">Transmembrane</keyword>
<evidence type="ECO:0000256" key="8">
    <source>
        <dbReference type="ARBA" id="ARBA00022989"/>
    </source>
</evidence>
<dbReference type="GO" id="GO:0016020">
    <property type="term" value="C:membrane"/>
    <property type="evidence" value="ECO:0007669"/>
    <property type="project" value="UniProtKB-SubCell"/>
</dbReference>
<comment type="subcellular location">
    <subcellularLocation>
        <location evidence="1">Membrane</location>
        <topology evidence="1">Single-pass type II membrane protein</topology>
    </subcellularLocation>
</comment>
<evidence type="ECO:0000256" key="6">
    <source>
        <dbReference type="ARBA" id="ARBA00022692"/>
    </source>
</evidence>
<dbReference type="Pfam" id="PF10250">
    <property type="entry name" value="O-FucT"/>
    <property type="match status" value="1"/>
</dbReference>
<dbReference type="InterPro" id="IPR019378">
    <property type="entry name" value="GDP-Fuc_O-FucTrfase"/>
</dbReference>
<keyword evidence="7" id="KW-0735">Signal-anchor</keyword>
<evidence type="ECO:0000256" key="11">
    <source>
        <dbReference type="ARBA" id="ARBA00023253"/>
    </source>
</evidence>
<evidence type="ECO:0000313" key="14">
    <source>
        <dbReference type="EMBL" id="KAK1411516.1"/>
    </source>
</evidence>
<keyword evidence="12" id="KW-0119">Carbohydrate metabolism</keyword>
<dbReference type="PANTHER" id="PTHR31741">
    <property type="entry name" value="OS02G0726500 PROTEIN-RELATED"/>
    <property type="match status" value="1"/>
</dbReference>
<evidence type="ECO:0000256" key="9">
    <source>
        <dbReference type="ARBA" id="ARBA00023136"/>
    </source>
</evidence>
<reference evidence="14" key="1">
    <citation type="journal article" date="2023" name="bioRxiv">
        <title>Improved chromosome-level genome assembly for marigold (Tagetes erecta).</title>
        <authorList>
            <person name="Jiang F."/>
            <person name="Yuan L."/>
            <person name="Wang S."/>
            <person name="Wang H."/>
            <person name="Xu D."/>
            <person name="Wang A."/>
            <person name="Fan W."/>
        </authorList>
    </citation>
    <scope>NUCLEOTIDE SEQUENCE</scope>
    <source>
        <strain evidence="14">WSJ</strain>
        <tissue evidence="14">Leaf</tissue>
    </source>
</reference>
<evidence type="ECO:0000256" key="7">
    <source>
        <dbReference type="ARBA" id="ARBA00022968"/>
    </source>
</evidence>
<organism evidence="14 15">
    <name type="scientific">Tagetes erecta</name>
    <name type="common">African marigold</name>
    <dbReference type="NCBI Taxonomy" id="13708"/>
    <lineage>
        <taxon>Eukaryota</taxon>
        <taxon>Viridiplantae</taxon>
        <taxon>Streptophyta</taxon>
        <taxon>Embryophyta</taxon>
        <taxon>Tracheophyta</taxon>
        <taxon>Spermatophyta</taxon>
        <taxon>Magnoliopsida</taxon>
        <taxon>eudicotyledons</taxon>
        <taxon>Gunneridae</taxon>
        <taxon>Pentapetalae</taxon>
        <taxon>asterids</taxon>
        <taxon>campanulids</taxon>
        <taxon>Asterales</taxon>
        <taxon>Asteraceae</taxon>
        <taxon>Asteroideae</taxon>
        <taxon>Heliantheae alliance</taxon>
        <taxon>Tageteae</taxon>
        <taxon>Tagetes</taxon>
    </lineage>
</organism>
<keyword evidence="9" id="KW-0472">Membrane</keyword>
<dbReference type="AlphaFoldDB" id="A0AAD8JXY8"/>
<evidence type="ECO:0000256" key="3">
    <source>
        <dbReference type="ARBA" id="ARBA00007737"/>
    </source>
</evidence>
<dbReference type="EMBL" id="JAUHHV010000010">
    <property type="protein sequence ID" value="KAK1411516.1"/>
    <property type="molecule type" value="Genomic_DNA"/>
</dbReference>
<evidence type="ECO:0000313" key="15">
    <source>
        <dbReference type="Proteomes" id="UP001229421"/>
    </source>
</evidence>
<evidence type="ECO:0000256" key="13">
    <source>
        <dbReference type="ARBA" id="ARBA00030350"/>
    </source>
</evidence>
<keyword evidence="11" id="KW-0294">Fucose metabolism</keyword>
<keyword evidence="8" id="KW-1133">Transmembrane helix</keyword>
<dbReference type="Proteomes" id="UP001229421">
    <property type="component" value="Unassembled WGS sequence"/>
</dbReference>
<evidence type="ECO:0000256" key="12">
    <source>
        <dbReference type="ARBA" id="ARBA00023277"/>
    </source>
</evidence>
<comment type="similarity">
    <text evidence="3">Belongs to the glycosyltransferase GT106 family.</text>
</comment>
<accession>A0AAD8JXY8</accession>
<evidence type="ECO:0000256" key="10">
    <source>
        <dbReference type="ARBA" id="ARBA00023180"/>
    </source>
</evidence>
<keyword evidence="15" id="KW-1185">Reference proteome</keyword>
<comment type="caution">
    <text evidence="14">The sequence shown here is derived from an EMBL/GenBank/DDBJ whole genome shotgun (WGS) entry which is preliminary data.</text>
</comment>
<proteinExistence type="inferred from homology"/>
<keyword evidence="5" id="KW-0808">Transferase</keyword>
<keyword evidence="4" id="KW-0328">Glycosyltransferase</keyword>
<name>A0AAD8JXY8_TARER</name>
<dbReference type="GO" id="GO:0016757">
    <property type="term" value="F:glycosyltransferase activity"/>
    <property type="evidence" value="ECO:0007669"/>
    <property type="project" value="UniProtKB-KW"/>
</dbReference>